<proteinExistence type="predicted"/>
<sequence>MAIQIKDQAHETKLDEKEMQTTVGGADRSRLGVSGASYLKGDALAATNASPSGFVSRDAGAMAPESTTTLSCIDTDEGTLWGCAKLTS</sequence>
<evidence type="ECO:0000256" key="1">
    <source>
        <dbReference type="SAM" id="MobiDB-lite"/>
    </source>
</evidence>
<keyword evidence="3" id="KW-1185">Reference proteome</keyword>
<reference evidence="2 3" key="2">
    <citation type="submission" date="2020-02" db="EMBL/GenBank/DDBJ databases">
        <title>Genome sequences of Thiorhodococcus mannitoliphagus and Thiorhodococcus minor, purple sulfur photosynthetic bacteria in the gammaproteobacterial family, Chromatiaceae.</title>
        <authorList>
            <person name="Aviles F.A."/>
            <person name="Meyer T.E."/>
            <person name="Kyndt J.A."/>
        </authorList>
    </citation>
    <scope>NUCLEOTIDE SEQUENCE [LARGE SCALE GENOMIC DNA]</scope>
    <source>
        <strain evidence="2 3">DSM 18266</strain>
    </source>
</reference>
<dbReference type="EMBL" id="JAAIJR010000018">
    <property type="protein sequence ID" value="NEX19925.1"/>
    <property type="molecule type" value="Genomic_DNA"/>
</dbReference>
<dbReference type="Proteomes" id="UP000471640">
    <property type="component" value="Unassembled WGS sequence"/>
</dbReference>
<feature type="compositionally biased region" description="Basic and acidic residues" evidence="1">
    <location>
        <begin position="7"/>
        <end position="19"/>
    </location>
</feature>
<evidence type="ECO:0000313" key="2">
    <source>
        <dbReference type="EMBL" id="NEX19925.1"/>
    </source>
</evidence>
<evidence type="ECO:0000313" key="3">
    <source>
        <dbReference type="Proteomes" id="UP000471640"/>
    </source>
</evidence>
<accession>A0A6P1DWA8</accession>
<name>A0A6P1DWA8_9GAMM</name>
<dbReference type="AlphaFoldDB" id="A0A6P1DWA8"/>
<reference evidence="3" key="1">
    <citation type="journal article" date="2020" name="Microbiol. Resour. Announc.">
        <title>Draft Genome Sequences of Thiorhodococcus mannitoliphagus and Thiorhodococcus minor, Purple Sulfur Photosynthetic Bacteria in the Gammaproteobacterial Family Chromatiaceae.</title>
        <authorList>
            <person name="Aviles F.A."/>
            <person name="Meyer T.E."/>
            <person name="Kyndt J.A."/>
        </authorList>
    </citation>
    <scope>NUCLEOTIDE SEQUENCE [LARGE SCALE GENOMIC DNA]</scope>
    <source>
        <strain evidence="3">DSM 18266</strain>
    </source>
</reference>
<protein>
    <submittedName>
        <fullName evidence="2">Uncharacterized protein</fullName>
    </submittedName>
</protein>
<organism evidence="2 3">
    <name type="scientific">Thiorhodococcus mannitoliphagus</name>
    <dbReference type="NCBI Taxonomy" id="329406"/>
    <lineage>
        <taxon>Bacteria</taxon>
        <taxon>Pseudomonadati</taxon>
        <taxon>Pseudomonadota</taxon>
        <taxon>Gammaproteobacteria</taxon>
        <taxon>Chromatiales</taxon>
        <taxon>Chromatiaceae</taxon>
        <taxon>Thiorhodococcus</taxon>
    </lineage>
</organism>
<comment type="caution">
    <text evidence="2">The sequence shown here is derived from an EMBL/GenBank/DDBJ whole genome shotgun (WGS) entry which is preliminary data.</text>
</comment>
<feature type="region of interest" description="Disordered" evidence="1">
    <location>
        <begin position="1"/>
        <end position="28"/>
    </location>
</feature>
<dbReference type="RefSeq" id="WP_164652825.1">
    <property type="nucleotide sequence ID" value="NZ_JAAIJR010000018.1"/>
</dbReference>
<gene>
    <name evidence="2" type="ORF">G3480_06290</name>
</gene>